<evidence type="ECO:0000313" key="2">
    <source>
        <dbReference type="Proteomes" id="UP000663881"/>
    </source>
</evidence>
<gene>
    <name evidence="1" type="ORF">OKA104_LOCUS2760</name>
</gene>
<reference evidence="1" key="1">
    <citation type="submission" date="2021-02" db="EMBL/GenBank/DDBJ databases">
        <authorList>
            <person name="Nowell W R."/>
        </authorList>
    </citation>
    <scope>NUCLEOTIDE SEQUENCE</scope>
</reference>
<evidence type="ECO:0000313" key="1">
    <source>
        <dbReference type="EMBL" id="CAF3524094.1"/>
    </source>
</evidence>
<protein>
    <submittedName>
        <fullName evidence="1">Uncharacterized protein</fullName>
    </submittedName>
</protein>
<name>A0A818ICK0_9BILA</name>
<dbReference type="AlphaFoldDB" id="A0A818ICK0"/>
<accession>A0A818ICK0</accession>
<dbReference type="EMBL" id="CAJOAY010000076">
    <property type="protein sequence ID" value="CAF3524094.1"/>
    <property type="molecule type" value="Genomic_DNA"/>
</dbReference>
<sequence length="91" mass="10332">MNPSGQKHLFLIILISDFLPNKHQQVETVVGEIILHIPESLQTILLHKILAKSMEKKMNNNLLILHSSCPHCRPIKPAGQIHEPVYESQIP</sequence>
<proteinExistence type="predicted"/>
<comment type="caution">
    <text evidence="1">The sequence shown here is derived from an EMBL/GenBank/DDBJ whole genome shotgun (WGS) entry which is preliminary data.</text>
</comment>
<organism evidence="1 2">
    <name type="scientific">Adineta steineri</name>
    <dbReference type="NCBI Taxonomy" id="433720"/>
    <lineage>
        <taxon>Eukaryota</taxon>
        <taxon>Metazoa</taxon>
        <taxon>Spiralia</taxon>
        <taxon>Gnathifera</taxon>
        <taxon>Rotifera</taxon>
        <taxon>Eurotatoria</taxon>
        <taxon>Bdelloidea</taxon>
        <taxon>Adinetida</taxon>
        <taxon>Adinetidae</taxon>
        <taxon>Adineta</taxon>
    </lineage>
</organism>
<dbReference type="Proteomes" id="UP000663881">
    <property type="component" value="Unassembled WGS sequence"/>
</dbReference>